<proteinExistence type="predicted"/>
<evidence type="ECO:0000313" key="2">
    <source>
        <dbReference type="Proteomes" id="UP001176521"/>
    </source>
</evidence>
<protein>
    <submittedName>
        <fullName evidence="1">Uncharacterized protein</fullName>
    </submittedName>
</protein>
<keyword evidence="2" id="KW-1185">Reference proteome</keyword>
<feature type="non-terminal residue" evidence="1">
    <location>
        <position position="219"/>
    </location>
</feature>
<organism evidence="1 2">
    <name type="scientific">Tilletia horrida</name>
    <dbReference type="NCBI Taxonomy" id="155126"/>
    <lineage>
        <taxon>Eukaryota</taxon>
        <taxon>Fungi</taxon>
        <taxon>Dikarya</taxon>
        <taxon>Basidiomycota</taxon>
        <taxon>Ustilaginomycotina</taxon>
        <taxon>Exobasidiomycetes</taxon>
        <taxon>Tilletiales</taxon>
        <taxon>Tilletiaceae</taxon>
        <taxon>Tilletia</taxon>
    </lineage>
</organism>
<name>A0AAN6G3R0_9BASI</name>
<dbReference type="PANTHER" id="PTHR34863:SF1">
    <property type="entry name" value="OTU DOMAIN-CONTAINING PROTEIN"/>
    <property type="match status" value="1"/>
</dbReference>
<reference evidence="1" key="1">
    <citation type="journal article" date="2023" name="PhytoFront">
        <title>Draft Genome Resources of Seven Strains of Tilletia horrida, Causal Agent of Kernel Smut of Rice.</title>
        <authorList>
            <person name="Khanal S."/>
            <person name="Antony Babu S."/>
            <person name="Zhou X.G."/>
        </authorList>
    </citation>
    <scope>NUCLEOTIDE SEQUENCE</scope>
    <source>
        <strain evidence="1">TX3</strain>
    </source>
</reference>
<dbReference type="EMBL" id="JAPDMQ010001153">
    <property type="protein sequence ID" value="KAK0518846.1"/>
    <property type="molecule type" value="Genomic_DNA"/>
</dbReference>
<dbReference type="AlphaFoldDB" id="A0AAN6G3R0"/>
<sequence>MEPNDDPVFKDWVWIGRAGQGELRVAPEFKEPLYRVLTEEKHFVILPAPHARAFIRGEQHVAVADLVDALVGVGCQEVRVTAYGFKTTNLNWCAMRIDRHLSPGSALARFDLGLNIDSPTIDLWRQIPGAHGNWRVYPMLHPLTEQSWGSIQHGAYLGWVVYEGAGRRVWGRVLKVKIYPRLVHALKATTKVQRRTEPQTMQTARKQFAALKKRTQDLL</sequence>
<dbReference type="Proteomes" id="UP001176521">
    <property type="component" value="Unassembled WGS sequence"/>
</dbReference>
<comment type="caution">
    <text evidence="1">The sequence shown here is derived from an EMBL/GenBank/DDBJ whole genome shotgun (WGS) entry which is preliminary data.</text>
</comment>
<dbReference type="PANTHER" id="PTHR34863">
    <property type="entry name" value="EXPRESSED PROTEIN"/>
    <property type="match status" value="1"/>
</dbReference>
<accession>A0AAN6G3R0</accession>
<gene>
    <name evidence="1" type="ORF">OC842_007658</name>
</gene>
<evidence type="ECO:0000313" key="1">
    <source>
        <dbReference type="EMBL" id="KAK0518846.1"/>
    </source>
</evidence>